<dbReference type="CDD" id="cd02966">
    <property type="entry name" value="TlpA_like_family"/>
    <property type="match status" value="1"/>
</dbReference>
<name>A0A7X0VAS3_9ACTN</name>
<dbReference type="InterPro" id="IPR000866">
    <property type="entry name" value="AhpC/TSA"/>
</dbReference>
<dbReference type="InterPro" id="IPR036249">
    <property type="entry name" value="Thioredoxin-like_sf"/>
</dbReference>
<proteinExistence type="predicted"/>
<evidence type="ECO:0000256" key="1">
    <source>
        <dbReference type="SAM" id="SignalP"/>
    </source>
</evidence>
<dbReference type="GO" id="GO:0016491">
    <property type="term" value="F:oxidoreductase activity"/>
    <property type="evidence" value="ECO:0007669"/>
    <property type="project" value="InterPro"/>
</dbReference>
<keyword evidence="1" id="KW-0732">Signal</keyword>
<protein>
    <submittedName>
        <fullName evidence="3">TlpA family protein disulfide reductase</fullName>
    </submittedName>
</protein>
<dbReference type="RefSeq" id="WP_185252784.1">
    <property type="nucleotide sequence ID" value="NZ_JACKXE010000001.1"/>
</dbReference>
<feature type="domain" description="Thioredoxin" evidence="2">
    <location>
        <begin position="60"/>
        <end position="202"/>
    </location>
</feature>
<comment type="caution">
    <text evidence="3">The sequence shown here is derived from an EMBL/GenBank/DDBJ whole genome shotgun (WGS) entry which is preliminary data.</text>
</comment>
<dbReference type="SUPFAM" id="SSF52833">
    <property type="entry name" value="Thioredoxin-like"/>
    <property type="match status" value="1"/>
</dbReference>
<dbReference type="PROSITE" id="PS51352">
    <property type="entry name" value="THIOREDOXIN_2"/>
    <property type="match status" value="1"/>
</dbReference>
<organism evidence="3 4">
    <name type="scientific">Nocardioides luti</name>
    <dbReference type="NCBI Taxonomy" id="2761101"/>
    <lineage>
        <taxon>Bacteria</taxon>
        <taxon>Bacillati</taxon>
        <taxon>Actinomycetota</taxon>
        <taxon>Actinomycetes</taxon>
        <taxon>Propionibacteriales</taxon>
        <taxon>Nocardioidaceae</taxon>
        <taxon>Nocardioides</taxon>
    </lineage>
</organism>
<dbReference type="Pfam" id="PF00578">
    <property type="entry name" value="AhpC-TSA"/>
    <property type="match status" value="1"/>
</dbReference>
<dbReference type="PANTHER" id="PTHR42852:SF13">
    <property type="entry name" value="PROTEIN DIPZ"/>
    <property type="match status" value="1"/>
</dbReference>
<evidence type="ECO:0000313" key="4">
    <source>
        <dbReference type="Proteomes" id="UP000523955"/>
    </source>
</evidence>
<reference evidence="3 4" key="1">
    <citation type="submission" date="2020-08" db="EMBL/GenBank/DDBJ databases">
        <authorList>
            <person name="Seo M.-J."/>
        </authorList>
    </citation>
    <scope>NUCLEOTIDE SEQUENCE [LARGE SCALE GENOMIC DNA]</scope>
    <source>
        <strain evidence="3 4">KIGAM211</strain>
    </source>
</reference>
<dbReference type="Gene3D" id="3.40.30.10">
    <property type="entry name" value="Glutaredoxin"/>
    <property type="match status" value="1"/>
</dbReference>
<dbReference type="PANTHER" id="PTHR42852">
    <property type="entry name" value="THIOL:DISULFIDE INTERCHANGE PROTEIN DSBE"/>
    <property type="match status" value="1"/>
</dbReference>
<keyword evidence="4" id="KW-1185">Reference proteome</keyword>
<dbReference type="GO" id="GO:0016209">
    <property type="term" value="F:antioxidant activity"/>
    <property type="evidence" value="ECO:0007669"/>
    <property type="project" value="InterPro"/>
</dbReference>
<evidence type="ECO:0000313" key="3">
    <source>
        <dbReference type="EMBL" id="MBB6627645.1"/>
    </source>
</evidence>
<gene>
    <name evidence="3" type="ORF">H5V45_09955</name>
</gene>
<dbReference type="Proteomes" id="UP000523955">
    <property type="component" value="Unassembled WGS sequence"/>
</dbReference>
<dbReference type="PROSITE" id="PS51257">
    <property type="entry name" value="PROKAR_LIPOPROTEIN"/>
    <property type="match status" value="1"/>
</dbReference>
<dbReference type="InterPro" id="IPR050553">
    <property type="entry name" value="Thioredoxin_ResA/DsbE_sf"/>
</dbReference>
<sequence length="205" mass="20946">MRRTAGAVGAALAAAVLVLSGCSPDAAPKAGGSGVDVDTPALRTAKAETRIPDCAAGSAEPATDGLPAITLPCLGGGADVDLSTLRGPMIVNLWASWCGPCRRELPIYQKFFEDHGDEVSVLGVDWQDVQPGAALDLAATSGVTYPLLADPDDSLSGQGAIPRIGGLPFLAVVDADGTVVHREFVEITSEQQLVDLVNDALGTDL</sequence>
<dbReference type="InterPro" id="IPR017937">
    <property type="entry name" value="Thioredoxin_CS"/>
</dbReference>
<dbReference type="PROSITE" id="PS00194">
    <property type="entry name" value="THIOREDOXIN_1"/>
    <property type="match status" value="1"/>
</dbReference>
<evidence type="ECO:0000259" key="2">
    <source>
        <dbReference type="PROSITE" id="PS51352"/>
    </source>
</evidence>
<dbReference type="InterPro" id="IPR013766">
    <property type="entry name" value="Thioredoxin_domain"/>
</dbReference>
<accession>A0A7X0VAS3</accession>
<feature type="signal peptide" evidence="1">
    <location>
        <begin position="1"/>
        <end position="26"/>
    </location>
</feature>
<dbReference type="EMBL" id="JACKXE010000001">
    <property type="protein sequence ID" value="MBB6627645.1"/>
    <property type="molecule type" value="Genomic_DNA"/>
</dbReference>
<feature type="chain" id="PRO_5030719833" evidence="1">
    <location>
        <begin position="27"/>
        <end position="205"/>
    </location>
</feature>
<dbReference type="AlphaFoldDB" id="A0A7X0VAS3"/>